<keyword evidence="4" id="KW-0862">Zinc</keyword>
<dbReference type="PROSITE" id="PS01302">
    <property type="entry name" value="UPF0758"/>
    <property type="match status" value="1"/>
</dbReference>
<evidence type="ECO:0000256" key="1">
    <source>
        <dbReference type="ARBA" id="ARBA00022670"/>
    </source>
</evidence>
<evidence type="ECO:0000256" key="4">
    <source>
        <dbReference type="ARBA" id="ARBA00022833"/>
    </source>
</evidence>
<dbReference type="EMBL" id="JAHSPG010000013">
    <property type="protein sequence ID" value="MBV4358771.1"/>
    <property type="molecule type" value="Genomic_DNA"/>
</dbReference>
<dbReference type="PANTHER" id="PTHR30471">
    <property type="entry name" value="DNA REPAIR PROTEIN RADC"/>
    <property type="match status" value="1"/>
</dbReference>
<dbReference type="Proteomes" id="UP000812270">
    <property type="component" value="Unassembled WGS sequence"/>
</dbReference>
<evidence type="ECO:0000259" key="6">
    <source>
        <dbReference type="PROSITE" id="PS50249"/>
    </source>
</evidence>
<dbReference type="GO" id="GO:0046872">
    <property type="term" value="F:metal ion binding"/>
    <property type="evidence" value="ECO:0007669"/>
    <property type="project" value="UniProtKB-KW"/>
</dbReference>
<reference evidence="7" key="1">
    <citation type="submission" date="2021-06" db="EMBL/GenBank/DDBJ databases">
        <authorList>
            <person name="Huq M.A."/>
        </authorList>
    </citation>
    <scope>NUCLEOTIDE SEQUENCE</scope>
    <source>
        <strain evidence="7">MAH-26</strain>
    </source>
</reference>
<dbReference type="PANTHER" id="PTHR30471:SF3">
    <property type="entry name" value="UPF0758 PROTEIN YEES-RELATED"/>
    <property type="match status" value="1"/>
</dbReference>
<dbReference type="PROSITE" id="PS50249">
    <property type="entry name" value="MPN"/>
    <property type="match status" value="1"/>
</dbReference>
<dbReference type="InterPro" id="IPR037518">
    <property type="entry name" value="MPN"/>
</dbReference>
<dbReference type="GO" id="GO:0008237">
    <property type="term" value="F:metallopeptidase activity"/>
    <property type="evidence" value="ECO:0007669"/>
    <property type="project" value="UniProtKB-KW"/>
</dbReference>
<keyword evidence="5" id="KW-0482">Metalloprotease</keyword>
<keyword evidence="2" id="KW-0479">Metal-binding</keyword>
<keyword evidence="1" id="KW-0645">Protease</keyword>
<evidence type="ECO:0000256" key="5">
    <source>
        <dbReference type="ARBA" id="ARBA00023049"/>
    </source>
</evidence>
<comment type="caution">
    <text evidence="7">The sequence shown here is derived from an EMBL/GenBank/DDBJ whole genome shotgun (WGS) entry which is preliminary data.</text>
</comment>
<evidence type="ECO:0000256" key="3">
    <source>
        <dbReference type="ARBA" id="ARBA00022801"/>
    </source>
</evidence>
<feature type="domain" description="MPN" evidence="6">
    <location>
        <begin position="31"/>
        <end position="156"/>
    </location>
</feature>
<dbReference type="Pfam" id="PF04002">
    <property type="entry name" value="RadC"/>
    <property type="match status" value="1"/>
</dbReference>
<sequence length="156" mass="17139">MEKLISSSDWMKVTEVELVYKSKIKASERPSIHTSKDAHVLLMSIWDMNTIELTEHFKVLFLNQSGRVLGVYHLSSGGVTATVVDPKIVFCAALKACACSLVIAHNHPSGSLKISKADEVLTGRLKEAGRLLDIKLLDHLIITAESYCSFADEGLL</sequence>
<dbReference type="GO" id="GO:0006508">
    <property type="term" value="P:proteolysis"/>
    <property type="evidence" value="ECO:0007669"/>
    <property type="project" value="UniProtKB-KW"/>
</dbReference>
<evidence type="ECO:0000256" key="2">
    <source>
        <dbReference type="ARBA" id="ARBA00022723"/>
    </source>
</evidence>
<dbReference type="InterPro" id="IPR025657">
    <property type="entry name" value="RadC_JAB"/>
</dbReference>
<evidence type="ECO:0000313" key="8">
    <source>
        <dbReference type="Proteomes" id="UP000812270"/>
    </source>
</evidence>
<proteinExistence type="predicted"/>
<organism evidence="7 8">
    <name type="scientific">Pinibacter aurantiacus</name>
    <dbReference type="NCBI Taxonomy" id="2851599"/>
    <lineage>
        <taxon>Bacteria</taxon>
        <taxon>Pseudomonadati</taxon>
        <taxon>Bacteroidota</taxon>
        <taxon>Chitinophagia</taxon>
        <taxon>Chitinophagales</taxon>
        <taxon>Chitinophagaceae</taxon>
        <taxon>Pinibacter</taxon>
    </lineage>
</organism>
<keyword evidence="8" id="KW-1185">Reference proteome</keyword>
<dbReference type="CDD" id="cd08071">
    <property type="entry name" value="MPN_DUF2466"/>
    <property type="match status" value="1"/>
</dbReference>
<evidence type="ECO:0000313" key="7">
    <source>
        <dbReference type="EMBL" id="MBV4358771.1"/>
    </source>
</evidence>
<name>A0A9E2W8N2_9BACT</name>
<dbReference type="InterPro" id="IPR001405">
    <property type="entry name" value="UPF0758"/>
</dbReference>
<dbReference type="InterPro" id="IPR020891">
    <property type="entry name" value="UPF0758_CS"/>
</dbReference>
<accession>A0A9E2W8N2</accession>
<gene>
    <name evidence="7" type="ORF">KTO63_16520</name>
</gene>
<protein>
    <submittedName>
        <fullName evidence="7">JAB domain-containing protein</fullName>
    </submittedName>
</protein>
<dbReference type="AlphaFoldDB" id="A0A9E2W8N2"/>
<dbReference type="RefSeq" id="WP_217792491.1">
    <property type="nucleotide sequence ID" value="NZ_JAHSPG010000013.1"/>
</dbReference>
<keyword evidence="3" id="KW-0378">Hydrolase</keyword>